<dbReference type="EMBL" id="EQ973785">
    <property type="protein sequence ID" value="EEF47979.1"/>
    <property type="molecule type" value="Genomic_DNA"/>
</dbReference>
<dbReference type="Gene3D" id="3.30.420.10">
    <property type="entry name" value="Ribonuclease H-like superfamily/Ribonuclease H"/>
    <property type="match status" value="1"/>
</dbReference>
<dbReference type="CDD" id="cd06222">
    <property type="entry name" value="RNase_H_like"/>
    <property type="match status" value="1"/>
</dbReference>
<dbReference type="SUPFAM" id="SSF53098">
    <property type="entry name" value="Ribonuclease H-like"/>
    <property type="match status" value="1"/>
</dbReference>
<reference evidence="3" key="1">
    <citation type="journal article" date="2010" name="Nat. Biotechnol.">
        <title>Draft genome sequence of the oilseed species Ricinus communis.</title>
        <authorList>
            <person name="Chan A.P."/>
            <person name="Crabtree J."/>
            <person name="Zhao Q."/>
            <person name="Lorenzi H."/>
            <person name="Orvis J."/>
            <person name="Puiu D."/>
            <person name="Melake-Berhan A."/>
            <person name="Jones K.M."/>
            <person name="Redman J."/>
            <person name="Chen G."/>
            <person name="Cahoon E.B."/>
            <person name="Gedil M."/>
            <person name="Stanke M."/>
            <person name="Haas B.J."/>
            <person name="Wortman J.R."/>
            <person name="Fraser-Liggett C.M."/>
            <person name="Ravel J."/>
            <person name="Rabinowicz P.D."/>
        </authorList>
    </citation>
    <scope>NUCLEOTIDE SEQUENCE [LARGE SCALE GENOMIC DNA]</scope>
    <source>
        <strain evidence="3">cv. Hale</strain>
    </source>
</reference>
<feature type="domain" description="RNase H type-1" evidence="1">
    <location>
        <begin position="7"/>
        <end position="126"/>
    </location>
</feature>
<dbReference type="InterPro" id="IPR012337">
    <property type="entry name" value="RNaseH-like_sf"/>
</dbReference>
<dbReference type="AlphaFoldDB" id="B9RKW4"/>
<evidence type="ECO:0000313" key="2">
    <source>
        <dbReference type="EMBL" id="EEF47979.1"/>
    </source>
</evidence>
<dbReference type="GO" id="GO:0004523">
    <property type="term" value="F:RNA-DNA hybrid ribonuclease activity"/>
    <property type="evidence" value="ECO:0007669"/>
    <property type="project" value="InterPro"/>
</dbReference>
<gene>
    <name evidence="2" type="ORF">RCOM_1563620</name>
</gene>
<evidence type="ECO:0000259" key="1">
    <source>
        <dbReference type="Pfam" id="PF13456"/>
    </source>
</evidence>
<dbReference type="eggNOG" id="KOG1075">
    <property type="taxonomic scope" value="Eukaryota"/>
</dbReference>
<organism evidence="2 3">
    <name type="scientific">Ricinus communis</name>
    <name type="common">Castor bean</name>
    <dbReference type="NCBI Taxonomy" id="3988"/>
    <lineage>
        <taxon>Eukaryota</taxon>
        <taxon>Viridiplantae</taxon>
        <taxon>Streptophyta</taxon>
        <taxon>Embryophyta</taxon>
        <taxon>Tracheophyta</taxon>
        <taxon>Spermatophyta</taxon>
        <taxon>Magnoliopsida</taxon>
        <taxon>eudicotyledons</taxon>
        <taxon>Gunneridae</taxon>
        <taxon>Pentapetalae</taxon>
        <taxon>rosids</taxon>
        <taxon>fabids</taxon>
        <taxon>Malpighiales</taxon>
        <taxon>Euphorbiaceae</taxon>
        <taxon>Acalyphoideae</taxon>
        <taxon>Acalypheae</taxon>
        <taxon>Ricinus</taxon>
    </lineage>
</organism>
<keyword evidence="3" id="KW-1185">Reference proteome</keyword>
<protein>
    <submittedName>
        <fullName evidence="2">Nuclease, putative</fullName>
    </submittedName>
</protein>
<evidence type="ECO:0000313" key="3">
    <source>
        <dbReference type="Proteomes" id="UP000008311"/>
    </source>
</evidence>
<dbReference type="GO" id="GO:0003676">
    <property type="term" value="F:nucleic acid binding"/>
    <property type="evidence" value="ECO:0007669"/>
    <property type="project" value="InterPro"/>
</dbReference>
<dbReference type="InterPro" id="IPR036397">
    <property type="entry name" value="RNaseH_sf"/>
</dbReference>
<dbReference type="PANTHER" id="PTHR47723">
    <property type="entry name" value="OS05G0353850 PROTEIN"/>
    <property type="match status" value="1"/>
</dbReference>
<dbReference type="InParanoid" id="B9RKW4"/>
<dbReference type="InterPro" id="IPR053151">
    <property type="entry name" value="RNase_H-like"/>
</dbReference>
<dbReference type="Proteomes" id="UP000008311">
    <property type="component" value="Unassembled WGS sequence"/>
</dbReference>
<sequence>MGGFKLNTDGISKDYGAKARGGGIIRDSNGCWVGGFVIHIGACDPVGAELWAFLQGISLAWSKGIHNLIVEVDSSLVADWMNKKSVCKSIHANLVSACLDLLQNWWDVKIKHVFREMNQVADSLANIVFAFAVRIHVLDEMPSDT</sequence>
<dbReference type="Pfam" id="PF13456">
    <property type="entry name" value="RVT_3"/>
    <property type="match status" value="1"/>
</dbReference>
<name>B9RKW4_RICCO</name>
<proteinExistence type="predicted"/>
<dbReference type="InterPro" id="IPR044730">
    <property type="entry name" value="RNase_H-like_dom_plant"/>
</dbReference>
<accession>B9RKW4</accession>
<dbReference type="InterPro" id="IPR002156">
    <property type="entry name" value="RNaseH_domain"/>
</dbReference>
<dbReference type="PANTHER" id="PTHR47723:SF13">
    <property type="entry name" value="PUTATIVE-RELATED"/>
    <property type="match status" value="1"/>
</dbReference>